<dbReference type="GO" id="GO:0008713">
    <property type="term" value="F:ADP-heptose-lipopolysaccharide heptosyltransferase activity"/>
    <property type="evidence" value="ECO:0007669"/>
    <property type="project" value="TreeGrafter"/>
</dbReference>
<sequence>MIKWLRKVNRSKNYILKRAKLRFKLNLMSNITALTRPSNPERKSDTNHLVIPFIAKGIGDAIVIGGIIDTLVKNNFRVSIIADKRTHFLFKEWRNVDALYFYDANTKKELVKTLRKLPPFVFVDSHEITHSNVETFNLIRLIKPQRTIGFTSKYRLYDEIIHISQPLGHISTRYIDLLQHLGISVQDFDYAVHIPDEDAQKAKEFIKKTTDKKIVSFIPYGSVSERFFSTAQIEAITGHLAKYEDLFHLIILGEQHKIKAIPDSANVTRNTTPSFFSAAQIIKDSALVISPDTSFVHVSRAFNKKLICLYPFKIIGVSADNADVWGPNYPSAIQVKLKERRVMDADVGPILSLIDEQLKDIAAKESALG</sequence>
<comment type="caution">
    <text evidence="3">The sequence shown here is derived from an EMBL/GenBank/DDBJ whole genome shotgun (WGS) entry which is preliminary data.</text>
</comment>
<dbReference type="InterPro" id="IPR002201">
    <property type="entry name" value="Glyco_trans_9"/>
</dbReference>
<dbReference type="PANTHER" id="PTHR30160:SF15">
    <property type="entry name" value="GLYCOSYLTRANSFERASE HI_0523-RELATED"/>
    <property type="match status" value="1"/>
</dbReference>
<proteinExistence type="predicted"/>
<reference evidence="3 4" key="1">
    <citation type="submission" date="2018-12" db="EMBL/GenBank/DDBJ databases">
        <title>The Genome Submission of two Enterobacter spp. strains.</title>
        <authorList>
            <person name="Wu W."/>
            <person name="Wei L."/>
            <person name="Feng Y."/>
            <person name="Zong Z."/>
        </authorList>
    </citation>
    <scope>NUCLEOTIDE SEQUENCE [LARGE SCALE GENOMIC DNA]</scope>
    <source>
        <strain evidence="3 4">WCHEHu045002</strain>
    </source>
</reference>
<keyword evidence="2 3" id="KW-0808">Transferase</keyword>
<dbReference type="InterPro" id="IPR051199">
    <property type="entry name" value="LPS_LOS_Heptosyltrfase"/>
</dbReference>
<evidence type="ECO:0000313" key="4">
    <source>
        <dbReference type="Proteomes" id="UP000276389"/>
    </source>
</evidence>
<name>A0A428LZT7_9ENTR</name>
<dbReference type="EMBL" id="RWHU01000001">
    <property type="protein sequence ID" value="RSK70910.1"/>
    <property type="molecule type" value="Genomic_DNA"/>
</dbReference>
<evidence type="ECO:0000256" key="2">
    <source>
        <dbReference type="ARBA" id="ARBA00022679"/>
    </source>
</evidence>
<evidence type="ECO:0000256" key="1">
    <source>
        <dbReference type="ARBA" id="ARBA00022676"/>
    </source>
</evidence>
<protein>
    <submittedName>
        <fullName evidence="3">Lipopolysaccharide heptosyltransferase family protein</fullName>
    </submittedName>
</protein>
<dbReference type="Pfam" id="PF01075">
    <property type="entry name" value="Glyco_transf_9"/>
    <property type="match status" value="1"/>
</dbReference>
<accession>A0A428LZT7</accession>
<dbReference type="GO" id="GO:0009244">
    <property type="term" value="P:lipopolysaccharide core region biosynthetic process"/>
    <property type="evidence" value="ECO:0007669"/>
    <property type="project" value="TreeGrafter"/>
</dbReference>
<dbReference type="AlphaFoldDB" id="A0A428LZT7"/>
<dbReference type="Proteomes" id="UP000276389">
    <property type="component" value="Unassembled WGS sequence"/>
</dbReference>
<organism evidence="3 4">
    <name type="scientific">Enterobacter huaxiensis</name>
    <dbReference type="NCBI Taxonomy" id="2494702"/>
    <lineage>
        <taxon>Bacteria</taxon>
        <taxon>Pseudomonadati</taxon>
        <taxon>Pseudomonadota</taxon>
        <taxon>Gammaproteobacteria</taxon>
        <taxon>Enterobacterales</taxon>
        <taxon>Enterobacteriaceae</taxon>
        <taxon>Enterobacter</taxon>
    </lineage>
</organism>
<keyword evidence="1" id="KW-0328">Glycosyltransferase</keyword>
<evidence type="ECO:0000313" key="3">
    <source>
        <dbReference type="EMBL" id="RSK70910.1"/>
    </source>
</evidence>
<gene>
    <name evidence="3" type="ORF">EJE24_03830</name>
</gene>
<dbReference type="RefSeq" id="WP_125913690.1">
    <property type="nucleotide sequence ID" value="NZ_RWHU01000001.1"/>
</dbReference>
<dbReference type="GO" id="GO:0005829">
    <property type="term" value="C:cytosol"/>
    <property type="evidence" value="ECO:0007669"/>
    <property type="project" value="TreeGrafter"/>
</dbReference>
<dbReference type="PANTHER" id="PTHR30160">
    <property type="entry name" value="TETRAACYLDISACCHARIDE 4'-KINASE-RELATED"/>
    <property type="match status" value="1"/>
</dbReference>
<dbReference type="SUPFAM" id="SSF53756">
    <property type="entry name" value="UDP-Glycosyltransferase/glycogen phosphorylase"/>
    <property type="match status" value="1"/>
</dbReference>
<dbReference type="Gene3D" id="3.40.50.2000">
    <property type="entry name" value="Glycogen Phosphorylase B"/>
    <property type="match status" value="2"/>
</dbReference>